<dbReference type="GeneID" id="113146427"/>
<evidence type="ECO:0000313" key="2">
    <source>
        <dbReference type="RefSeq" id="XP_026189595.1"/>
    </source>
</evidence>
<keyword evidence="1" id="KW-1185">Reference proteome</keyword>
<dbReference type="RefSeq" id="XP_026189595.1">
    <property type="nucleotide sequence ID" value="XM_026333810.1"/>
</dbReference>
<dbReference type="Proteomes" id="UP000515125">
    <property type="component" value="Unplaced"/>
</dbReference>
<sequence length="147" mass="16290">MEVRQRPKQAIVLTDIAIQYSRVRKSRRWPGNVIDACELLCATGRTAELFLGIVEHKHEELATALTCQCCRERGSLEARDLTSRTYSAIAANQAYDALAQQAAPMSMAEAVTLPQSPSERYKSFLKPKRASLLQATLQQPPTSTANL</sequence>
<proteinExistence type="predicted"/>
<gene>
    <name evidence="2" type="primary">LOC113146427</name>
</gene>
<accession>A0A6P6RR63</accession>
<organism evidence="1 2">
    <name type="scientific">Cyclospora cayetanensis</name>
    <dbReference type="NCBI Taxonomy" id="88456"/>
    <lineage>
        <taxon>Eukaryota</taxon>
        <taxon>Sar</taxon>
        <taxon>Alveolata</taxon>
        <taxon>Apicomplexa</taxon>
        <taxon>Conoidasida</taxon>
        <taxon>Coccidia</taxon>
        <taxon>Eucoccidiorida</taxon>
        <taxon>Eimeriorina</taxon>
        <taxon>Eimeriidae</taxon>
        <taxon>Cyclospora</taxon>
    </lineage>
</organism>
<dbReference type="AlphaFoldDB" id="A0A6P6RR63"/>
<protein>
    <submittedName>
        <fullName evidence="2">Uncharacterized protein LOC113146427</fullName>
    </submittedName>
</protein>
<name>A0A6P6RR63_9EIME</name>
<reference evidence="2" key="1">
    <citation type="submission" date="2025-08" db="UniProtKB">
        <authorList>
            <consortium name="RefSeq"/>
        </authorList>
    </citation>
    <scope>IDENTIFICATION</scope>
</reference>
<evidence type="ECO:0000313" key="1">
    <source>
        <dbReference type="Proteomes" id="UP000515125"/>
    </source>
</evidence>